<reference evidence="2" key="1">
    <citation type="submission" date="2018-02" db="EMBL/GenBank/DDBJ databases">
        <authorList>
            <person name="Cohen D.B."/>
            <person name="Kent A.D."/>
        </authorList>
    </citation>
    <scope>NUCLEOTIDE SEQUENCE</scope>
</reference>
<accession>A0A2N9GY25</accession>
<evidence type="ECO:0000256" key="1">
    <source>
        <dbReference type="SAM" id="MobiDB-lite"/>
    </source>
</evidence>
<organism evidence="2">
    <name type="scientific">Fagus sylvatica</name>
    <name type="common">Beechnut</name>
    <dbReference type="NCBI Taxonomy" id="28930"/>
    <lineage>
        <taxon>Eukaryota</taxon>
        <taxon>Viridiplantae</taxon>
        <taxon>Streptophyta</taxon>
        <taxon>Embryophyta</taxon>
        <taxon>Tracheophyta</taxon>
        <taxon>Spermatophyta</taxon>
        <taxon>Magnoliopsida</taxon>
        <taxon>eudicotyledons</taxon>
        <taxon>Gunneridae</taxon>
        <taxon>Pentapetalae</taxon>
        <taxon>rosids</taxon>
        <taxon>fabids</taxon>
        <taxon>Fagales</taxon>
        <taxon>Fagaceae</taxon>
        <taxon>Fagus</taxon>
    </lineage>
</organism>
<dbReference type="AlphaFoldDB" id="A0A2N9GY25"/>
<feature type="region of interest" description="Disordered" evidence="1">
    <location>
        <begin position="176"/>
        <end position="259"/>
    </location>
</feature>
<evidence type="ECO:0000313" key="2">
    <source>
        <dbReference type="EMBL" id="SPD04259.1"/>
    </source>
</evidence>
<feature type="compositionally biased region" description="Basic and acidic residues" evidence="1">
    <location>
        <begin position="176"/>
        <end position="208"/>
    </location>
</feature>
<protein>
    <submittedName>
        <fullName evidence="2">Uncharacterized protein</fullName>
    </submittedName>
</protein>
<dbReference type="EMBL" id="OIVN01002513">
    <property type="protein sequence ID" value="SPD04259.1"/>
    <property type="molecule type" value="Genomic_DNA"/>
</dbReference>
<name>A0A2N9GY25_FAGSY</name>
<feature type="compositionally biased region" description="Basic and acidic residues" evidence="1">
    <location>
        <begin position="217"/>
        <end position="246"/>
    </location>
</feature>
<gene>
    <name evidence="2" type="ORF">FSB_LOCUS32141</name>
</gene>
<sequence>MARVPSLRAAQRLANCLVASSFVTRARGSLGPIRRASPECLLASSFSTVLAWKVSSAVRDVVRRTRTIGPTFNPLVGSNWGSTERERELEAEKEQRMREQRTRQNFSALKKEKIFIAARYGKRCKQTEPGLLFIPCNSIFLVHAFALPDITKSEVIDHLFEDLSLNLQAIWKDTKEANKKKERQKEADKEKERQTDEGEGKAEKEKERQHKRGKKERQKEREGKAEEGEGERQREKERQRDKKLIEDAITLRSRAIKLS</sequence>
<proteinExistence type="predicted"/>